<keyword evidence="9 20" id="KW-0227">DNA damage</keyword>
<keyword evidence="17 20" id="KW-0539">Nucleus</keyword>
<evidence type="ECO:0000256" key="3">
    <source>
        <dbReference type="ARBA" id="ARBA00007726"/>
    </source>
</evidence>
<dbReference type="VEuPathDB" id="FungiDB:Z518_11131"/>
<keyword evidence="16 20" id="KW-0234">DNA repair</keyword>
<dbReference type="GO" id="GO:0003678">
    <property type="term" value="F:DNA helicase activity"/>
    <property type="evidence" value="ECO:0007669"/>
    <property type="project" value="UniProtKB-EC"/>
</dbReference>
<dbReference type="Proteomes" id="UP000053617">
    <property type="component" value="Unassembled WGS sequence"/>
</dbReference>
<dbReference type="HOGENOM" id="CLU_010975_1_1_1"/>
<dbReference type="Gene3D" id="3.40.50.410">
    <property type="entry name" value="von Willebrand factor, type A domain"/>
    <property type="match status" value="1"/>
</dbReference>
<evidence type="ECO:0000256" key="20">
    <source>
        <dbReference type="PIRNR" id="PIRNR016570"/>
    </source>
</evidence>
<comment type="function">
    <text evidence="18">Single-stranded DNA-dependent ATP-dependent helicase. Involved in non-homologous end joining (NHEJ) DNA double strand break repair. DNA-binding is sequence-independent but has a high affinity to nicks in double-stranded DNA and to the ends of duplex DNA. Binds to naturally occurring chromosomal ends, and therefore provides chromosomal end protection. Required also for telomere recombination to repair telomeric ends in the absence of telomerase. KU70, of the KU70/KU80 heterodimer, binds to the stem loop of TLC1, the RNA component of telomerase. Involved in telomere maintenance. Interacts with telomeric repeats and subtelomeric sequences thereby controlling telomere length and protecting against subtelomeric rearrangement. Maintains telomeric chromatin, which is involved in silencing the expression of genes located at the telomere. Required for mating-type switching.</text>
</comment>
<evidence type="ECO:0000256" key="5">
    <source>
        <dbReference type="ARBA" id="ARBA00012551"/>
    </source>
</evidence>
<dbReference type="Gene3D" id="1.10.1600.10">
    <property type="match status" value="1"/>
</dbReference>
<evidence type="ECO:0000256" key="1">
    <source>
        <dbReference type="ARBA" id="ARBA00004123"/>
    </source>
</evidence>
<keyword evidence="10 20" id="KW-0378">Hydrolase</keyword>
<dbReference type="GO" id="GO:0043564">
    <property type="term" value="C:Ku70:Ku80 complex"/>
    <property type="evidence" value="ECO:0007669"/>
    <property type="project" value="InterPro"/>
</dbReference>
<dbReference type="GO" id="GO:0042162">
    <property type="term" value="F:telomeric DNA binding"/>
    <property type="evidence" value="ECO:0007669"/>
    <property type="project" value="InterPro"/>
</dbReference>
<evidence type="ECO:0000313" key="22">
    <source>
        <dbReference type="EMBL" id="KIW99718.1"/>
    </source>
</evidence>
<proteinExistence type="inferred from homology"/>
<comment type="subcellular location">
    <subcellularLocation>
        <location evidence="2">Chromosome</location>
        <location evidence="2">Telomere</location>
    </subcellularLocation>
    <subcellularLocation>
        <location evidence="1 20">Nucleus</location>
    </subcellularLocation>
</comment>
<evidence type="ECO:0000256" key="6">
    <source>
        <dbReference type="ARBA" id="ARBA00021792"/>
    </source>
</evidence>
<dbReference type="Pfam" id="PF08785">
    <property type="entry name" value="Ku_PK_bind"/>
    <property type="match status" value="1"/>
</dbReference>
<keyword evidence="23" id="KW-1185">Reference proteome</keyword>
<dbReference type="InterPro" id="IPR002035">
    <property type="entry name" value="VWF_A"/>
</dbReference>
<keyword evidence="14 20" id="KW-0238">DNA-binding</keyword>
<dbReference type="GO" id="GO:0005524">
    <property type="term" value="F:ATP binding"/>
    <property type="evidence" value="ECO:0007669"/>
    <property type="project" value="UniProtKB-UniRule"/>
</dbReference>
<evidence type="ECO:0000256" key="7">
    <source>
        <dbReference type="ARBA" id="ARBA00022454"/>
    </source>
</evidence>
<dbReference type="OrthoDB" id="30826at2759"/>
<dbReference type="InterPro" id="IPR024193">
    <property type="entry name" value="Ku80"/>
</dbReference>
<dbReference type="PROSITE" id="PS50234">
    <property type="entry name" value="VWFA"/>
    <property type="match status" value="1"/>
</dbReference>
<accession>A0A0D2I1V0</accession>
<dbReference type="InterPro" id="IPR006164">
    <property type="entry name" value="DNA_bd_Ku70/Ku80"/>
</dbReference>
<dbReference type="Gene3D" id="1.25.40.240">
    <property type="entry name" value="Ku, C-terminal domain"/>
    <property type="match status" value="1"/>
</dbReference>
<evidence type="ECO:0000259" key="21">
    <source>
        <dbReference type="PROSITE" id="PS50234"/>
    </source>
</evidence>
<reference evidence="22 23" key="1">
    <citation type="submission" date="2015-01" db="EMBL/GenBank/DDBJ databases">
        <title>The Genome Sequence of Rhinocladiella mackenzie CBS 650.93.</title>
        <authorList>
            <consortium name="The Broad Institute Genomics Platform"/>
            <person name="Cuomo C."/>
            <person name="de Hoog S."/>
            <person name="Gorbushina A."/>
            <person name="Stielow B."/>
            <person name="Teixiera M."/>
            <person name="Abouelleil A."/>
            <person name="Chapman S.B."/>
            <person name="Priest M."/>
            <person name="Young S.K."/>
            <person name="Wortman J."/>
            <person name="Nusbaum C."/>
            <person name="Birren B."/>
        </authorList>
    </citation>
    <scope>NUCLEOTIDE SEQUENCE [LARGE SCALE GENOMIC DNA]</scope>
    <source>
        <strain evidence="22 23">CBS 650.93</strain>
    </source>
</reference>
<comment type="catalytic activity">
    <reaction evidence="19 20">
        <text>ATP + H2O = ADP + phosphate + H(+)</text>
        <dbReference type="Rhea" id="RHEA:13065"/>
        <dbReference type="ChEBI" id="CHEBI:15377"/>
        <dbReference type="ChEBI" id="CHEBI:15378"/>
        <dbReference type="ChEBI" id="CHEBI:30616"/>
        <dbReference type="ChEBI" id="CHEBI:43474"/>
        <dbReference type="ChEBI" id="CHEBI:456216"/>
        <dbReference type="EC" id="3.6.4.12"/>
    </reaction>
</comment>
<dbReference type="GO" id="GO:0003684">
    <property type="term" value="F:damaged DNA binding"/>
    <property type="evidence" value="ECO:0007669"/>
    <property type="project" value="InterPro"/>
</dbReference>
<evidence type="ECO:0000256" key="18">
    <source>
        <dbReference type="ARBA" id="ARBA00024890"/>
    </source>
</evidence>
<keyword evidence="8 20" id="KW-0547">Nucleotide-binding</keyword>
<dbReference type="GO" id="GO:0000781">
    <property type="term" value="C:chromosome, telomeric region"/>
    <property type="evidence" value="ECO:0007669"/>
    <property type="project" value="UniProtKB-SubCell"/>
</dbReference>
<dbReference type="GO" id="GO:0006303">
    <property type="term" value="P:double-strand break repair via nonhomologous end joining"/>
    <property type="evidence" value="ECO:0007669"/>
    <property type="project" value="InterPro"/>
</dbReference>
<evidence type="ECO:0000256" key="15">
    <source>
        <dbReference type="ARBA" id="ARBA00023172"/>
    </source>
</evidence>
<evidence type="ECO:0000256" key="2">
    <source>
        <dbReference type="ARBA" id="ARBA00004574"/>
    </source>
</evidence>
<dbReference type="SMART" id="SM00559">
    <property type="entry name" value="Ku78"/>
    <property type="match status" value="1"/>
</dbReference>
<evidence type="ECO:0000256" key="9">
    <source>
        <dbReference type="ARBA" id="ARBA00022763"/>
    </source>
</evidence>
<dbReference type="InterPro" id="IPR005161">
    <property type="entry name" value="Ku_N"/>
</dbReference>
<comment type="subunit">
    <text evidence="4">Heterodimer of Ku70 and Ku80.</text>
</comment>
<sequence>MEKEATIYVIDLARSMGQTRSGRDLSDLDWALQYVWDKITNIVFTGRKTLQIGIVGLGTDETSNDMQGDESYKNISILQPIAQILMPELQALPSMLKPSKTDDRDVLSGIIIAVDMMMKHCKKLKYKKKIVVITSATGHIDDDDIESTAYQFKNNDIELVVLGIDFDDPDYGFKEKDKPVQKTKNEQILKHLVELGGGILGTMQEAIDELSRPQIIPVRPTPTFKGQLRLGDPQNYDTALCIDVERYFKVSVKRAPTASSYVVRDTASSATDENLATIYNMQKYKVKDESYEGGIRLLERDELAKGYEYGRTAVAISETEQNITKLETEMAYDIIGFIPVEKVERYMLLDNTNMIVSQKGNDKAAFALSSVIHALFELGSAAVGRLVKKDMSEPILTLLSPLAESDFECLVENILPFAEDVRTYRFPPLDKVITVSGKELTEHRNLPNEKLLQSMSDFVDSASLVHDDEEEMAMEDTFSPVLHTIEGAIKYRAVHPNDDIPEKSEVFLACSKQPGEVQERSKAALSRLMAAADVKKVPPKAKGRKRPREVEKPLSGLNVEDLFRREKRTRISPDNAIPEYKRMLGTSDDIDTLKEANSQMTKIVEDLIQNSFGEANDDRVLEMLNVIRQEMLAYEEPRAYNDILRQIKEKLMAGELGGNRGELWWKIRVSKLGLISNEASHVSDVSRTDADAFMTMRMDVSVNHD</sequence>
<dbReference type="GO" id="GO:0006310">
    <property type="term" value="P:DNA recombination"/>
    <property type="evidence" value="ECO:0007669"/>
    <property type="project" value="UniProtKB-KW"/>
</dbReference>
<feature type="domain" description="VWFA" evidence="21">
    <location>
        <begin position="5"/>
        <end position="210"/>
    </location>
</feature>
<gene>
    <name evidence="22" type="ORF">Z518_11131</name>
</gene>
<dbReference type="Pfam" id="PF02735">
    <property type="entry name" value="Ku"/>
    <property type="match status" value="1"/>
</dbReference>
<dbReference type="CDD" id="cd00873">
    <property type="entry name" value="KU80"/>
    <property type="match status" value="1"/>
</dbReference>
<dbReference type="InterPro" id="IPR014893">
    <property type="entry name" value="Ku_PK_bind"/>
</dbReference>
<evidence type="ECO:0000256" key="4">
    <source>
        <dbReference type="ARBA" id="ARBA00011584"/>
    </source>
</evidence>
<dbReference type="PANTHER" id="PTHR12604:SF4">
    <property type="entry name" value="X-RAY REPAIR CROSS-COMPLEMENTING PROTEIN 5"/>
    <property type="match status" value="1"/>
</dbReference>
<dbReference type="Pfam" id="PF03731">
    <property type="entry name" value="Ku_N"/>
    <property type="match status" value="1"/>
</dbReference>
<dbReference type="AlphaFoldDB" id="A0A0D2I1V0"/>
<dbReference type="GO" id="GO:0000723">
    <property type="term" value="P:telomere maintenance"/>
    <property type="evidence" value="ECO:0007669"/>
    <property type="project" value="InterPro"/>
</dbReference>
<protein>
    <recommendedName>
        <fullName evidence="6 20">ATP-dependent DNA helicase II subunit 2</fullName>
        <ecNumber evidence="5 20">3.6.4.12</ecNumber>
    </recommendedName>
</protein>
<keyword evidence="15 20" id="KW-0233">DNA recombination</keyword>
<organism evidence="22 23">
    <name type="scientific">Rhinocladiella mackenziei CBS 650.93</name>
    <dbReference type="NCBI Taxonomy" id="1442369"/>
    <lineage>
        <taxon>Eukaryota</taxon>
        <taxon>Fungi</taxon>
        <taxon>Dikarya</taxon>
        <taxon>Ascomycota</taxon>
        <taxon>Pezizomycotina</taxon>
        <taxon>Eurotiomycetes</taxon>
        <taxon>Chaetothyriomycetidae</taxon>
        <taxon>Chaetothyriales</taxon>
        <taxon>Herpotrichiellaceae</taxon>
        <taxon>Rhinocladiella</taxon>
    </lineage>
</organism>
<keyword evidence="11 20" id="KW-0347">Helicase</keyword>
<dbReference type="InterPro" id="IPR036465">
    <property type="entry name" value="vWFA_dom_sf"/>
</dbReference>
<evidence type="ECO:0000256" key="16">
    <source>
        <dbReference type="ARBA" id="ARBA00023204"/>
    </source>
</evidence>
<dbReference type="SUPFAM" id="SSF53300">
    <property type="entry name" value="vWA-like"/>
    <property type="match status" value="1"/>
</dbReference>
<evidence type="ECO:0000313" key="23">
    <source>
        <dbReference type="Proteomes" id="UP000053617"/>
    </source>
</evidence>
<dbReference type="GO" id="GO:0016887">
    <property type="term" value="F:ATP hydrolysis activity"/>
    <property type="evidence" value="ECO:0007669"/>
    <property type="project" value="RHEA"/>
</dbReference>
<comment type="similarity">
    <text evidence="3 20">Belongs to the ku80 family.</text>
</comment>
<dbReference type="EMBL" id="KN847485">
    <property type="protein sequence ID" value="KIW99718.1"/>
    <property type="molecule type" value="Genomic_DNA"/>
</dbReference>
<name>A0A0D2I1V0_9EURO</name>
<keyword evidence="13" id="KW-0779">Telomere</keyword>
<evidence type="ECO:0000256" key="8">
    <source>
        <dbReference type="ARBA" id="ARBA00022741"/>
    </source>
</evidence>
<evidence type="ECO:0000256" key="17">
    <source>
        <dbReference type="ARBA" id="ARBA00023242"/>
    </source>
</evidence>
<keyword evidence="7" id="KW-0158">Chromosome</keyword>
<dbReference type="GeneID" id="25299202"/>
<dbReference type="RefSeq" id="XP_013266855.1">
    <property type="nucleotide sequence ID" value="XM_013411401.1"/>
</dbReference>
<keyword evidence="12 20" id="KW-0067">ATP-binding</keyword>
<dbReference type="STRING" id="1442369.A0A0D2I1V0"/>
<evidence type="ECO:0000256" key="13">
    <source>
        <dbReference type="ARBA" id="ARBA00022895"/>
    </source>
</evidence>
<dbReference type="InterPro" id="IPR016194">
    <property type="entry name" value="SPOC-like_C_dom_sf"/>
</dbReference>
<dbReference type="SUPFAM" id="SSF101420">
    <property type="entry name" value="C-terminal domain of Ku80"/>
    <property type="match status" value="1"/>
</dbReference>
<dbReference type="SUPFAM" id="SSF100939">
    <property type="entry name" value="SPOC domain-like"/>
    <property type="match status" value="1"/>
</dbReference>
<evidence type="ECO:0000256" key="10">
    <source>
        <dbReference type="ARBA" id="ARBA00022801"/>
    </source>
</evidence>
<evidence type="ECO:0000256" key="11">
    <source>
        <dbReference type="ARBA" id="ARBA00022806"/>
    </source>
</evidence>
<dbReference type="FunFam" id="3.40.50.410:FF:000073">
    <property type="entry name" value="ATP-dependent DNA helicase II subunit 2"/>
    <property type="match status" value="1"/>
</dbReference>
<dbReference type="Gene3D" id="2.40.290.10">
    <property type="match status" value="1"/>
</dbReference>
<evidence type="ECO:0000256" key="19">
    <source>
        <dbReference type="ARBA" id="ARBA00047995"/>
    </source>
</evidence>
<dbReference type="PANTHER" id="PTHR12604">
    <property type="entry name" value="KU AUTOANTIGEN DNA HELICASE"/>
    <property type="match status" value="1"/>
</dbReference>
<dbReference type="GO" id="GO:0003690">
    <property type="term" value="F:double-stranded DNA binding"/>
    <property type="evidence" value="ECO:0007669"/>
    <property type="project" value="TreeGrafter"/>
</dbReference>
<dbReference type="InterPro" id="IPR036494">
    <property type="entry name" value="Ku_C_sf"/>
</dbReference>
<dbReference type="PIRSF" id="PIRSF016570">
    <property type="entry name" value="Ku80"/>
    <property type="match status" value="1"/>
</dbReference>
<evidence type="ECO:0000256" key="12">
    <source>
        <dbReference type="ARBA" id="ARBA00022840"/>
    </source>
</evidence>
<dbReference type="EC" id="3.6.4.12" evidence="5 20"/>
<evidence type="ECO:0000256" key="14">
    <source>
        <dbReference type="ARBA" id="ARBA00023125"/>
    </source>
</evidence>